<protein>
    <submittedName>
        <fullName evidence="2">HD domain-containing protein</fullName>
    </submittedName>
</protein>
<organism evidence="2 3">
    <name type="scientific">Bosea caraganae</name>
    <dbReference type="NCBI Taxonomy" id="2763117"/>
    <lineage>
        <taxon>Bacteria</taxon>
        <taxon>Pseudomonadati</taxon>
        <taxon>Pseudomonadota</taxon>
        <taxon>Alphaproteobacteria</taxon>
        <taxon>Hyphomicrobiales</taxon>
        <taxon>Boseaceae</taxon>
        <taxon>Bosea</taxon>
    </lineage>
</organism>
<dbReference type="Pfam" id="PF01966">
    <property type="entry name" value="HD"/>
    <property type="match status" value="1"/>
</dbReference>
<evidence type="ECO:0000259" key="1">
    <source>
        <dbReference type="Pfam" id="PF01966"/>
    </source>
</evidence>
<reference evidence="3" key="1">
    <citation type="submission" date="2018-07" db="EMBL/GenBank/DDBJ databases">
        <authorList>
            <person name="Safronova V.I."/>
            <person name="Chirak E.R."/>
            <person name="Sazanova A.L."/>
        </authorList>
    </citation>
    <scope>NUCLEOTIDE SEQUENCE [LARGE SCALE GENOMIC DNA]</scope>
    <source>
        <strain evidence="3">RCAM04685</strain>
    </source>
</reference>
<keyword evidence="3" id="KW-1185">Reference proteome</keyword>
<comment type="caution">
    <text evidence="2">The sequence shown here is derived from an EMBL/GenBank/DDBJ whole genome shotgun (WGS) entry which is preliminary data.</text>
</comment>
<evidence type="ECO:0000313" key="2">
    <source>
        <dbReference type="EMBL" id="RDJ26742.1"/>
    </source>
</evidence>
<dbReference type="EMBL" id="QQTP01000003">
    <property type="protein sequence ID" value="RDJ26742.1"/>
    <property type="molecule type" value="Genomic_DNA"/>
</dbReference>
<dbReference type="CDD" id="cd00077">
    <property type="entry name" value="HDc"/>
    <property type="match status" value="1"/>
</dbReference>
<evidence type="ECO:0000313" key="3">
    <source>
        <dbReference type="Proteomes" id="UP000255207"/>
    </source>
</evidence>
<dbReference type="Proteomes" id="UP000255207">
    <property type="component" value="Unassembled WGS sequence"/>
</dbReference>
<accession>A0A370L9U5</accession>
<sequence length="214" mass="23489">MDQLRKSILEDLPEIEWISDPALRQGTIDAWALALEKSSFSRISEIPGEANPGMMVMRRGGQNVHLSGVTRLALASVDYFAAVYPEAVIDRDIVIAGGLCHDVGKAFECDPENQKRWKADASLVGRPSLRHPVYGAYICLTVGLPEAIAHIAACHSPEGDNVKRSLECIIVHEADVAWWTISAASGLTQDGTIPDHFTKKFEPRKAREMQKAAE</sequence>
<dbReference type="Gene3D" id="1.10.3210.10">
    <property type="entry name" value="Hypothetical protein af1432"/>
    <property type="match status" value="1"/>
</dbReference>
<dbReference type="InterPro" id="IPR006674">
    <property type="entry name" value="HD_domain"/>
</dbReference>
<dbReference type="AlphaFoldDB" id="A0A370L9U5"/>
<gene>
    <name evidence="2" type="ORF">DWE98_07775</name>
</gene>
<dbReference type="InterPro" id="IPR003607">
    <property type="entry name" value="HD/PDEase_dom"/>
</dbReference>
<dbReference type="OrthoDB" id="9778453at2"/>
<name>A0A370L9U5_9HYPH</name>
<feature type="domain" description="HD" evidence="1">
    <location>
        <begin position="78"/>
        <end position="176"/>
    </location>
</feature>
<proteinExistence type="predicted"/>
<dbReference type="SUPFAM" id="SSF109604">
    <property type="entry name" value="HD-domain/PDEase-like"/>
    <property type="match status" value="1"/>
</dbReference>
<dbReference type="RefSeq" id="WP_114828626.1">
    <property type="nucleotide sequence ID" value="NZ_QQTO01000001.1"/>
</dbReference>